<protein>
    <submittedName>
        <fullName evidence="1">Uncharacterized protein</fullName>
    </submittedName>
</protein>
<keyword evidence="2" id="KW-1185">Reference proteome</keyword>
<evidence type="ECO:0000313" key="1">
    <source>
        <dbReference type="EMBL" id="KAF2100203.1"/>
    </source>
</evidence>
<sequence>MLSDLCSINLDLGLVEKFVELSASSRLGTNTDRPKSWMFALPKLFADSKTASVRYSILAASLLSFAVVHHNKSAELEAVRWYLAGLESHRSSIQDFTLTSAMDTLGPDKDIFAPMMFLYFKVMGRTTSVSWAHHIAAAVKTIESRGPHHYRTGYDHVTFRLSNPSFATIPAALLPKNGVKLCLVDSGDLCDSLRKVPDLGESERQALEREILVVLQNLENWWWQFKQEIGVVAQPTTDLIDDISESFTIPPTVKFMYPDTLTAKSVSLYNSMNIIIYSALVALEECKSSEFRGISPIQRYHFVIDYHSSSILAAAAYQHWRHPFCGDTLRTAFSLKIVSLLAIDEVHRWDAQRMIEDWGVES</sequence>
<dbReference type="OrthoDB" id="3525185at2759"/>
<name>A0A9P4IHP8_9PEZI</name>
<dbReference type="EMBL" id="ML978124">
    <property type="protein sequence ID" value="KAF2100203.1"/>
    <property type="molecule type" value="Genomic_DNA"/>
</dbReference>
<dbReference type="AlphaFoldDB" id="A0A9P4IHP8"/>
<evidence type="ECO:0000313" key="2">
    <source>
        <dbReference type="Proteomes" id="UP000799772"/>
    </source>
</evidence>
<proteinExistence type="predicted"/>
<reference evidence="1" key="1">
    <citation type="journal article" date="2020" name="Stud. Mycol.">
        <title>101 Dothideomycetes genomes: a test case for predicting lifestyles and emergence of pathogens.</title>
        <authorList>
            <person name="Haridas S."/>
            <person name="Albert R."/>
            <person name="Binder M."/>
            <person name="Bloem J."/>
            <person name="Labutti K."/>
            <person name="Salamov A."/>
            <person name="Andreopoulos B."/>
            <person name="Baker S."/>
            <person name="Barry K."/>
            <person name="Bills G."/>
            <person name="Bluhm B."/>
            <person name="Cannon C."/>
            <person name="Castanera R."/>
            <person name="Culley D."/>
            <person name="Daum C."/>
            <person name="Ezra D."/>
            <person name="Gonzalez J."/>
            <person name="Henrissat B."/>
            <person name="Kuo A."/>
            <person name="Liang C."/>
            <person name="Lipzen A."/>
            <person name="Lutzoni F."/>
            <person name="Magnuson J."/>
            <person name="Mondo S."/>
            <person name="Nolan M."/>
            <person name="Ohm R."/>
            <person name="Pangilinan J."/>
            <person name="Park H.-J."/>
            <person name="Ramirez L."/>
            <person name="Alfaro M."/>
            <person name="Sun H."/>
            <person name="Tritt A."/>
            <person name="Yoshinaga Y."/>
            <person name="Zwiers L.-H."/>
            <person name="Turgeon B."/>
            <person name="Goodwin S."/>
            <person name="Spatafora J."/>
            <person name="Crous P."/>
            <person name="Grigoriev I."/>
        </authorList>
    </citation>
    <scope>NUCLEOTIDE SEQUENCE</scope>
    <source>
        <strain evidence="1">CBS 133067</strain>
    </source>
</reference>
<organism evidence="1 2">
    <name type="scientific">Rhizodiscina lignyota</name>
    <dbReference type="NCBI Taxonomy" id="1504668"/>
    <lineage>
        <taxon>Eukaryota</taxon>
        <taxon>Fungi</taxon>
        <taxon>Dikarya</taxon>
        <taxon>Ascomycota</taxon>
        <taxon>Pezizomycotina</taxon>
        <taxon>Dothideomycetes</taxon>
        <taxon>Pleosporomycetidae</taxon>
        <taxon>Aulographales</taxon>
        <taxon>Rhizodiscinaceae</taxon>
        <taxon>Rhizodiscina</taxon>
    </lineage>
</organism>
<comment type="caution">
    <text evidence="1">The sequence shown here is derived from an EMBL/GenBank/DDBJ whole genome shotgun (WGS) entry which is preliminary data.</text>
</comment>
<gene>
    <name evidence="1" type="ORF">NA57DRAFT_73816</name>
</gene>
<dbReference type="PANTHER" id="PTHR38111:SF9">
    <property type="entry name" value="ZN(2)-C6 FUNGAL-TYPE DOMAIN-CONTAINING PROTEIN"/>
    <property type="match status" value="1"/>
</dbReference>
<dbReference type="Proteomes" id="UP000799772">
    <property type="component" value="Unassembled WGS sequence"/>
</dbReference>
<dbReference type="InterPro" id="IPR053178">
    <property type="entry name" value="Osmoadaptation_assoc"/>
</dbReference>
<dbReference type="PANTHER" id="PTHR38111">
    <property type="entry name" value="ZN(2)-C6 FUNGAL-TYPE DOMAIN-CONTAINING PROTEIN-RELATED"/>
    <property type="match status" value="1"/>
</dbReference>
<accession>A0A9P4IHP8</accession>